<dbReference type="Pfam" id="PF13442">
    <property type="entry name" value="Cytochrome_CBB3"/>
    <property type="match status" value="1"/>
</dbReference>
<accession>A0A2T2X4V6</accession>
<comment type="caution">
    <text evidence="8">The sequence shown here is derived from an EMBL/GenBank/DDBJ whole genome shotgun (WGS) entry which is preliminary data.</text>
</comment>
<keyword evidence="1" id="KW-0813">Transport</keyword>
<gene>
    <name evidence="8" type="ORF">C7B47_02025</name>
</gene>
<organism evidence="8 9">
    <name type="scientific">Sulfobacillus thermosulfidooxidans</name>
    <dbReference type="NCBI Taxonomy" id="28034"/>
    <lineage>
        <taxon>Bacteria</taxon>
        <taxon>Bacillati</taxon>
        <taxon>Bacillota</taxon>
        <taxon>Clostridia</taxon>
        <taxon>Eubacteriales</taxon>
        <taxon>Clostridiales Family XVII. Incertae Sedis</taxon>
        <taxon>Sulfobacillus</taxon>
    </lineage>
</organism>
<keyword evidence="4" id="KW-0249">Electron transport</keyword>
<sequence length="114" mass="12124">MRKIPGILIVILLVSGCGAAVSSPHTKLYTYQPQLIAHGQKIFEQTCAPCHGQNGQGITGPALWGPNSAAAGFTHFSDLASFIQINMPQDNPGSLSPSSAQSVASFIWHQNHRT</sequence>
<dbReference type="InterPro" id="IPR036909">
    <property type="entry name" value="Cyt_c-like_dom_sf"/>
</dbReference>
<proteinExistence type="predicted"/>
<evidence type="ECO:0000256" key="5">
    <source>
        <dbReference type="ARBA" id="ARBA00023004"/>
    </source>
</evidence>
<name>A0A2T2X4V6_SULTH</name>
<dbReference type="GO" id="GO:0046872">
    <property type="term" value="F:metal ion binding"/>
    <property type="evidence" value="ECO:0007669"/>
    <property type="project" value="UniProtKB-KW"/>
</dbReference>
<dbReference type="GO" id="GO:0020037">
    <property type="term" value="F:heme binding"/>
    <property type="evidence" value="ECO:0007669"/>
    <property type="project" value="InterPro"/>
</dbReference>
<dbReference type="AlphaFoldDB" id="A0A2T2X4V6"/>
<dbReference type="PROSITE" id="PS51257">
    <property type="entry name" value="PROKAR_LIPOPROTEIN"/>
    <property type="match status" value="1"/>
</dbReference>
<evidence type="ECO:0000256" key="2">
    <source>
        <dbReference type="ARBA" id="ARBA00022617"/>
    </source>
</evidence>
<feature type="domain" description="Cytochrome c" evidence="7">
    <location>
        <begin position="34"/>
        <end position="111"/>
    </location>
</feature>
<protein>
    <recommendedName>
        <fullName evidence="7">Cytochrome c domain-containing protein</fullName>
    </recommendedName>
</protein>
<dbReference type="InterPro" id="IPR051811">
    <property type="entry name" value="Cytochrome_c550/c551-like"/>
</dbReference>
<dbReference type="GO" id="GO:0009055">
    <property type="term" value="F:electron transfer activity"/>
    <property type="evidence" value="ECO:0007669"/>
    <property type="project" value="InterPro"/>
</dbReference>
<dbReference type="PROSITE" id="PS51007">
    <property type="entry name" value="CYTC"/>
    <property type="match status" value="1"/>
</dbReference>
<reference evidence="8 9" key="1">
    <citation type="journal article" date="2014" name="BMC Genomics">
        <title>Comparison of environmental and isolate Sulfobacillus genomes reveals diverse carbon, sulfur, nitrogen, and hydrogen metabolisms.</title>
        <authorList>
            <person name="Justice N.B."/>
            <person name="Norman A."/>
            <person name="Brown C.T."/>
            <person name="Singh A."/>
            <person name="Thomas B.C."/>
            <person name="Banfield J.F."/>
        </authorList>
    </citation>
    <scope>NUCLEOTIDE SEQUENCE [LARGE SCALE GENOMIC DNA]</scope>
    <source>
        <strain evidence="8">AMDSBA5</strain>
    </source>
</reference>
<keyword evidence="2 6" id="KW-0349">Heme</keyword>
<evidence type="ECO:0000313" key="8">
    <source>
        <dbReference type="EMBL" id="PSR29519.1"/>
    </source>
</evidence>
<dbReference type="Proteomes" id="UP000242705">
    <property type="component" value="Unassembled WGS sequence"/>
</dbReference>
<evidence type="ECO:0000256" key="4">
    <source>
        <dbReference type="ARBA" id="ARBA00022982"/>
    </source>
</evidence>
<dbReference type="EMBL" id="PXYX01000002">
    <property type="protein sequence ID" value="PSR29519.1"/>
    <property type="molecule type" value="Genomic_DNA"/>
</dbReference>
<evidence type="ECO:0000259" key="7">
    <source>
        <dbReference type="PROSITE" id="PS51007"/>
    </source>
</evidence>
<dbReference type="PANTHER" id="PTHR37823">
    <property type="entry name" value="CYTOCHROME C-553-LIKE"/>
    <property type="match status" value="1"/>
</dbReference>
<evidence type="ECO:0000256" key="6">
    <source>
        <dbReference type="PROSITE-ProRule" id="PRU00433"/>
    </source>
</evidence>
<keyword evidence="3 6" id="KW-0479">Metal-binding</keyword>
<keyword evidence="5 6" id="KW-0408">Iron</keyword>
<evidence type="ECO:0000256" key="1">
    <source>
        <dbReference type="ARBA" id="ARBA00022448"/>
    </source>
</evidence>
<dbReference type="PANTHER" id="PTHR37823:SF1">
    <property type="entry name" value="CYTOCHROME C-553-LIKE"/>
    <property type="match status" value="1"/>
</dbReference>
<dbReference type="SUPFAM" id="SSF46626">
    <property type="entry name" value="Cytochrome c"/>
    <property type="match status" value="1"/>
</dbReference>
<dbReference type="InterPro" id="IPR009056">
    <property type="entry name" value="Cyt_c-like_dom"/>
</dbReference>
<dbReference type="Gene3D" id="1.10.760.10">
    <property type="entry name" value="Cytochrome c-like domain"/>
    <property type="match status" value="1"/>
</dbReference>
<evidence type="ECO:0000256" key="3">
    <source>
        <dbReference type="ARBA" id="ARBA00022723"/>
    </source>
</evidence>
<evidence type="ECO:0000313" key="9">
    <source>
        <dbReference type="Proteomes" id="UP000242705"/>
    </source>
</evidence>